<feature type="transmembrane region" description="Helical" evidence="6">
    <location>
        <begin position="118"/>
        <end position="141"/>
    </location>
</feature>
<dbReference type="InterPro" id="IPR007895">
    <property type="entry name" value="MASE1"/>
</dbReference>
<dbReference type="Proteomes" id="UP000255534">
    <property type="component" value="Unassembled WGS sequence"/>
</dbReference>
<keyword evidence="8" id="KW-0378">Hydrolase</keyword>
<evidence type="ECO:0000313" key="9">
    <source>
        <dbReference type="Proteomes" id="UP000255534"/>
    </source>
</evidence>
<accession>A0A379UT94</accession>
<sequence>MSACHCCYFIIRTLRNPLHLRGYYQQLKLQIDSKATKKEIVIWLAVLTTLMFILCMPLTDNSSIFSTNYTLSLLLPVMLWGAMRYGYKFISIIWAVVLITSIHYYQRYMPWYSGYDTQLAITSSSYLVFSFIVNYMSVLATRQRVVSGRARRLAYLDPVVHLPNLRALNRALQNAPWSTILFFTRAGPGAIG</sequence>
<dbReference type="EC" id="3.1.4.52" evidence="8"/>
<protein>
    <submittedName>
        <fullName evidence="8">Cyclic di-GMP phosphodiesterase</fullName>
        <ecNumber evidence="8">3.1.4.52</ecNumber>
    </submittedName>
</protein>
<organism evidence="8 9">
    <name type="scientific">Salmonella enterica I</name>
    <dbReference type="NCBI Taxonomy" id="59201"/>
    <lineage>
        <taxon>Bacteria</taxon>
        <taxon>Pseudomonadati</taxon>
        <taxon>Pseudomonadota</taxon>
        <taxon>Gammaproteobacteria</taxon>
        <taxon>Enterobacterales</taxon>
        <taxon>Enterobacteriaceae</taxon>
        <taxon>Salmonella</taxon>
    </lineage>
</organism>
<dbReference type="GO" id="GO:0005886">
    <property type="term" value="C:plasma membrane"/>
    <property type="evidence" value="ECO:0007669"/>
    <property type="project" value="UniProtKB-SubCell"/>
</dbReference>
<reference evidence="8 9" key="1">
    <citation type="submission" date="2018-06" db="EMBL/GenBank/DDBJ databases">
        <authorList>
            <consortium name="Pathogen Informatics"/>
            <person name="Doyle S."/>
        </authorList>
    </citation>
    <scope>NUCLEOTIDE SEQUENCE [LARGE SCALE GENOMIC DNA]</scope>
    <source>
        <strain evidence="8 9">NCTC5798</strain>
    </source>
</reference>
<dbReference type="GO" id="GO:0071111">
    <property type="term" value="F:cyclic-guanylate-specific phosphodiesterase activity"/>
    <property type="evidence" value="ECO:0007669"/>
    <property type="project" value="UniProtKB-EC"/>
</dbReference>
<evidence type="ECO:0000256" key="2">
    <source>
        <dbReference type="ARBA" id="ARBA00022475"/>
    </source>
</evidence>
<evidence type="ECO:0000256" key="3">
    <source>
        <dbReference type="ARBA" id="ARBA00022692"/>
    </source>
</evidence>
<dbReference type="Pfam" id="PF05231">
    <property type="entry name" value="MASE1"/>
    <property type="match status" value="1"/>
</dbReference>
<comment type="subcellular location">
    <subcellularLocation>
        <location evidence="1">Cell membrane</location>
        <topology evidence="1">Multi-pass membrane protein</topology>
    </subcellularLocation>
</comment>
<feature type="domain" description="MASE1" evidence="7">
    <location>
        <begin position="7"/>
        <end position="144"/>
    </location>
</feature>
<gene>
    <name evidence="8" type="primary">yfgF_5</name>
    <name evidence="8" type="ORF">NCTC5798_02647</name>
</gene>
<keyword evidence="2" id="KW-1003">Cell membrane</keyword>
<keyword evidence="4 6" id="KW-1133">Transmembrane helix</keyword>
<evidence type="ECO:0000256" key="6">
    <source>
        <dbReference type="SAM" id="Phobius"/>
    </source>
</evidence>
<evidence type="ECO:0000256" key="4">
    <source>
        <dbReference type="ARBA" id="ARBA00022989"/>
    </source>
</evidence>
<evidence type="ECO:0000256" key="5">
    <source>
        <dbReference type="ARBA" id="ARBA00023136"/>
    </source>
</evidence>
<feature type="transmembrane region" description="Helical" evidence="6">
    <location>
        <begin position="89"/>
        <end position="106"/>
    </location>
</feature>
<evidence type="ECO:0000313" key="8">
    <source>
        <dbReference type="EMBL" id="SUG71489.1"/>
    </source>
</evidence>
<name>A0A379UT94_SALET</name>
<dbReference type="EMBL" id="UGXK01000001">
    <property type="protein sequence ID" value="SUG71489.1"/>
    <property type="molecule type" value="Genomic_DNA"/>
</dbReference>
<keyword evidence="5 6" id="KW-0472">Membrane</keyword>
<evidence type="ECO:0000256" key="1">
    <source>
        <dbReference type="ARBA" id="ARBA00004651"/>
    </source>
</evidence>
<proteinExistence type="predicted"/>
<feature type="transmembrane region" description="Helical" evidence="6">
    <location>
        <begin position="40"/>
        <end position="59"/>
    </location>
</feature>
<feature type="transmembrane region" description="Helical" evidence="6">
    <location>
        <begin position="65"/>
        <end position="82"/>
    </location>
</feature>
<keyword evidence="3 6" id="KW-0812">Transmembrane</keyword>
<evidence type="ECO:0000259" key="7">
    <source>
        <dbReference type="Pfam" id="PF05231"/>
    </source>
</evidence>
<dbReference type="AlphaFoldDB" id="A0A379UT94"/>